<evidence type="ECO:0000313" key="1">
    <source>
        <dbReference type="EMBL" id="KAJ9658501.1"/>
    </source>
</evidence>
<evidence type="ECO:0000313" key="2">
    <source>
        <dbReference type="Proteomes" id="UP001172386"/>
    </source>
</evidence>
<proteinExistence type="predicted"/>
<gene>
    <name evidence="1" type="ORF">H2198_003653</name>
</gene>
<protein>
    <submittedName>
        <fullName evidence="1">Uncharacterized protein</fullName>
    </submittedName>
</protein>
<dbReference type="EMBL" id="JAPDRQ010000050">
    <property type="protein sequence ID" value="KAJ9658501.1"/>
    <property type="molecule type" value="Genomic_DNA"/>
</dbReference>
<comment type="caution">
    <text evidence="1">The sequence shown here is derived from an EMBL/GenBank/DDBJ whole genome shotgun (WGS) entry which is preliminary data.</text>
</comment>
<sequence length="1572" mass="173037">MASEDGPRLKHEDYTIACICPMGLEASPVEAMLDEIHPLHPPGRHDQNSYTLGRIGGHNIVVAVMPQAGSNTAAAVAIQLRNDFPSIRFGLLVGVGSGVPMSNDGSDIRLGDIVVSKPTSSSGGVIQFGDLSQTADGSFLTVSYLDRPPPVLSASVQKLEAQRERCGSQISSLLSQMMQKYPEMQVKYSAPSADQDLLFPSSSSHRSRQDCTTCETDKVIERPMRISNTPQVHYGIIASINSDIRDPTIRDKLGYKFDVLCIECEASGLMTNFPSLVIRGICDYADSHRNKRWQRYAAAAAAAYMKELLMVIPPTNVLRTVTISAPHDAEANRERILPAMLPSLGGRGNTQSYGNCYISGGANVQLGNTYLNEAQVQKAMVRIRQSLYTSNSGLPRLHGLTPIDGTCEWITQCPQLRHFLHSSTSAVLWISGPPGYGKTFLASSIASWARVSLPPQETYICQFFCDENFAQHSTASGILRGLIHQLLTVDISVLRSVVPIFEERGAEFLDGLDNLWSLFLEVWSSMHRGTILFVIDGLDECGENATLRKLIEQILKANMDSVALDVPTTKPLLKILFTSQPTVFLQRIFNSVPNAHFHLEEHINKVNDDIQRVITKRLDEIQSFKRISHSQRRRIEENLSKGAEYTFLWVSTVLNLLEESLEGSESAMERVINEMPEDLNAAYDKVLRRITQQHKDKAVFLFQIILAAKYPLTLTELNIILACKQLCNKGQGLTMDGLAKHLQPNIEQVLPGICGSILVILDDYVYFVHSTAREYLIGTSKAFASSSQAWRHSFNLHQSHEVLAKICMQYVQSILPPATAFKDIIKYLQQILQQERDRVFPSPTPNTNDVQPSSPQQFRPCIEDEAYLQQLYMYAARYWPLHFAASTDESLTVLAAELCSLAKGKPRHWVLWNYALKKLHSWPPYPLPEPLTPLMIATVADLSPLIGSFFKDEHEMSARTNCGQTLVHLAADVTESETLTKVLRHCSVSIDAIDLRGLAAIHKATQSSNLEKVTILIQQGASLNMQTSKEGLTPLNIAARWGNVEMVRLLLNHGADKELPDKQGCTPLINCCLTAWHPEDGDEGSPLYLTAVLLLEAGASVNHWNLDGQQPLHIAVRQHNFALIRALLKHGADPNARQVHLDSCPLHLVPISPEIIQILCAAGADINAKIGGAPFLHLVCELPVELWSLELLLQLGADILQKDAHGRTVLHLSVMKGNIAETKLLLTKMDVSCLDQAGSTPLFYACTAPMVALLSEHGTDVDYRNNLGNTALHSACASNIAEVITALLDCGADVEAVLQNGHGGLLRPIHIATRGADQDCIALQVLIRHGANLNSQTECGNTPIHEACIIDNVLALDALLRAGADIEITTKQGWTALHVSSSMGRTQCLKRLLHSNANIHAQTYDQSTPLHLAQAVDVARYLLQQHADVYAVDKNDRTPLHIARSIDIVRCLLQYGAQVRVRDCLGATPLHYQAALGSQDAIKLLLRAGADVNASCEEGMTPLHAVHDMRTAQLLLDCGADLFAVSSQGITATGYALLREELPLVHFYRSKGLTVPKIPVREKSSKLPIVLE</sequence>
<accession>A0ACC3AB51</accession>
<dbReference type="Proteomes" id="UP001172386">
    <property type="component" value="Unassembled WGS sequence"/>
</dbReference>
<keyword evidence="2" id="KW-1185">Reference proteome</keyword>
<organism evidence="1 2">
    <name type="scientific">Neophaeococcomyces mojaviensis</name>
    <dbReference type="NCBI Taxonomy" id="3383035"/>
    <lineage>
        <taxon>Eukaryota</taxon>
        <taxon>Fungi</taxon>
        <taxon>Dikarya</taxon>
        <taxon>Ascomycota</taxon>
        <taxon>Pezizomycotina</taxon>
        <taxon>Eurotiomycetes</taxon>
        <taxon>Chaetothyriomycetidae</taxon>
        <taxon>Chaetothyriales</taxon>
        <taxon>Chaetothyriales incertae sedis</taxon>
        <taxon>Neophaeococcomyces</taxon>
    </lineage>
</organism>
<reference evidence="1" key="1">
    <citation type="submission" date="2022-10" db="EMBL/GenBank/DDBJ databases">
        <title>Culturing micro-colonial fungi from biological soil crusts in the Mojave desert and describing Neophaeococcomyces mojavensis, and introducing the new genera and species Taxawa tesnikishii.</title>
        <authorList>
            <person name="Kurbessoian T."/>
            <person name="Stajich J.E."/>
        </authorList>
    </citation>
    <scope>NUCLEOTIDE SEQUENCE</scope>
    <source>
        <strain evidence="1">JES_112</strain>
    </source>
</reference>
<name>A0ACC3AB51_9EURO</name>